<dbReference type="InParanoid" id="A0A409YA70"/>
<evidence type="ECO:0000313" key="1">
    <source>
        <dbReference type="EMBL" id="PPQ99890.1"/>
    </source>
</evidence>
<name>A0A409YA70_9AGAR</name>
<protein>
    <submittedName>
        <fullName evidence="1">Uncharacterized protein</fullName>
    </submittedName>
</protein>
<sequence>MTSVPPTNISLYDDKIQDSAQEFLARIAPHSIHITTFELAASSSRSTSLSRCPYSGHATSRI</sequence>
<proteinExistence type="predicted"/>
<evidence type="ECO:0000313" key="2">
    <source>
        <dbReference type="Proteomes" id="UP000284706"/>
    </source>
</evidence>
<accession>A0A409YA70</accession>
<dbReference type="Proteomes" id="UP000284706">
    <property type="component" value="Unassembled WGS sequence"/>
</dbReference>
<reference evidence="1 2" key="1">
    <citation type="journal article" date="2018" name="Evol. Lett.">
        <title>Horizontal gene cluster transfer increased hallucinogenic mushroom diversity.</title>
        <authorList>
            <person name="Reynolds H.T."/>
            <person name="Vijayakumar V."/>
            <person name="Gluck-Thaler E."/>
            <person name="Korotkin H.B."/>
            <person name="Matheny P.B."/>
            <person name="Slot J.C."/>
        </authorList>
    </citation>
    <scope>NUCLEOTIDE SEQUENCE [LARGE SCALE GENOMIC DNA]</scope>
    <source>
        <strain evidence="1 2">SRW20</strain>
    </source>
</reference>
<dbReference type="EMBL" id="NHYE01001041">
    <property type="protein sequence ID" value="PPQ99890.1"/>
    <property type="molecule type" value="Genomic_DNA"/>
</dbReference>
<gene>
    <name evidence="1" type="ORF">CVT26_009339</name>
</gene>
<dbReference type="AlphaFoldDB" id="A0A409YA70"/>
<organism evidence="1 2">
    <name type="scientific">Gymnopilus dilepis</name>
    <dbReference type="NCBI Taxonomy" id="231916"/>
    <lineage>
        <taxon>Eukaryota</taxon>
        <taxon>Fungi</taxon>
        <taxon>Dikarya</taxon>
        <taxon>Basidiomycota</taxon>
        <taxon>Agaricomycotina</taxon>
        <taxon>Agaricomycetes</taxon>
        <taxon>Agaricomycetidae</taxon>
        <taxon>Agaricales</taxon>
        <taxon>Agaricineae</taxon>
        <taxon>Hymenogastraceae</taxon>
        <taxon>Gymnopilus</taxon>
    </lineage>
</organism>
<comment type="caution">
    <text evidence="1">The sequence shown here is derived from an EMBL/GenBank/DDBJ whole genome shotgun (WGS) entry which is preliminary data.</text>
</comment>
<keyword evidence="2" id="KW-1185">Reference proteome</keyword>